<evidence type="ECO:0000256" key="6">
    <source>
        <dbReference type="ARBA" id="ARBA00023125"/>
    </source>
</evidence>
<dbReference type="PANTHER" id="PTHR13604">
    <property type="entry name" value="DC12-RELATED"/>
    <property type="match status" value="1"/>
</dbReference>
<dbReference type="Proteomes" id="UP001317532">
    <property type="component" value="Chromosome"/>
</dbReference>
<dbReference type="PANTHER" id="PTHR13604:SF0">
    <property type="entry name" value="ABASIC SITE PROCESSING PROTEIN HMCES"/>
    <property type="match status" value="1"/>
</dbReference>
<organism evidence="9 10">
    <name type="scientific">Vulcanimicrobium alpinum</name>
    <dbReference type="NCBI Taxonomy" id="3016050"/>
    <lineage>
        <taxon>Bacteria</taxon>
        <taxon>Bacillati</taxon>
        <taxon>Vulcanimicrobiota</taxon>
        <taxon>Vulcanimicrobiia</taxon>
        <taxon>Vulcanimicrobiales</taxon>
        <taxon>Vulcanimicrobiaceae</taxon>
        <taxon>Vulcanimicrobium</taxon>
    </lineage>
</organism>
<gene>
    <name evidence="9" type="ORF">WPS_16540</name>
</gene>
<dbReference type="InterPro" id="IPR036590">
    <property type="entry name" value="SRAP-like"/>
</dbReference>
<keyword evidence="2 8" id="KW-0645">Protease</keyword>
<dbReference type="SUPFAM" id="SSF143081">
    <property type="entry name" value="BB1717-like"/>
    <property type="match status" value="1"/>
</dbReference>
<dbReference type="InterPro" id="IPR003738">
    <property type="entry name" value="SRAP"/>
</dbReference>
<evidence type="ECO:0000313" key="9">
    <source>
        <dbReference type="EMBL" id="BDE06378.1"/>
    </source>
</evidence>
<keyword evidence="4 8" id="KW-0378">Hydrolase</keyword>
<keyword evidence="6" id="KW-0238">DNA-binding</keyword>
<dbReference type="Pfam" id="PF02586">
    <property type="entry name" value="SRAP"/>
    <property type="match status" value="1"/>
</dbReference>
<evidence type="ECO:0000256" key="8">
    <source>
        <dbReference type="RuleBase" id="RU364100"/>
    </source>
</evidence>
<protein>
    <recommendedName>
        <fullName evidence="8">Abasic site processing protein</fullName>
        <ecNumber evidence="8">3.4.-.-</ecNumber>
    </recommendedName>
</protein>
<keyword evidence="5" id="KW-0190">Covalent protein-DNA linkage</keyword>
<name>A0AAN1XVU7_UNVUL</name>
<dbReference type="GO" id="GO:0006508">
    <property type="term" value="P:proteolysis"/>
    <property type="evidence" value="ECO:0007669"/>
    <property type="project" value="UniProtKB-KW"/>
</dbReference>
<dbReference type="Gene3D" id="3.90.1680.10">
    <property type="entry name" value="SOS response associated peptidase-like"/>
    <property type="match status" value="1"/>
</dbReference>
<sequence>MPPTVPSGRTRSLTRGTGLPRANTVTMCARFSLSDPGRLSERYPGVRSRTPYPRRYNIAPTQDVLAARADGELTTLRWGLVPAWADDPSIGQRLINARVETLAEKPAFRGALESRRCAIFADGFYEWTGSKGNRRPLRFILADGAPFAFAGLYERWKRNDTRLETCTIVTCEPNALLASIHDRMPAILAGDALDAWLHGDVGDALAAIAPFDPAAMRGYSVTPAMNHHAFEDARCIEPFVEQAEAPTLFD</sequence>
<accession>A0AAN1XVU7</accession>
<reference evidence="9 10" key="1">
    <citation type="journal article" date="2022" name="ISME Commun">
        <title>Vulcanimicrobium alpinus gen. nov. sp. nov., the first cultivated representative of the candidate phylum 'Eremiobacterota', is a metabolically versatile aerobic anoxygenic phototroph.</title>
        <authorList>
            <person name="Yabe S."/>
            <person name="Muto K."/>
            <person name="Abe K."/>
            <person name="Yokota A."/>
            <person name="Staudigel H."/>
            <person name="Tebo B.M."/>
        </authorList>
    </citation>
    <scope>NUCLEOTIDE SEQUENCE [LARGE SCALE GENOMIC DNA]</scope>
    <source>
        <strain evidence="9 10">WC8-2</strain>
    </source>
</reference>
<dbReference type="EC" id="3.4.-.-" evidence="8"/>
<dbReference type="GO" id="GO:0003697">
    <property type="term" value="F:single-stranded DNA binding"/>
    <property type="evidence" value="ECO:0007669"/>
    <property type="project" value="InterPro"/>
</dbReference>
<comment type="similarity">
    <text evidence="1 8">Belongs to the SOS response-associated peptidase family.</text>
</comment>
<keyword evidence="7" id="KW-0456">Lyase</keyword>
<dbReference type="AlphaFoldDB" id="A0AAN1XVU7"/>
<keyword evidence="10" id="KW-1185">Reference proteome</keyword>
<evidence type="ECO:0000256" key="3">
    <source>
        <dbReference type="ARBA" id="ARBA00022763"/>
    </source>
</evidence>
<evidence type="ECO:0000256" key="1">
    <source>
        <dbReference type="ARBA" id="ARBA00008136"/>
    </source>
</evidence>
<dbReference type="EMBL" id="AP025523">
    <property type="protein sequence ID" value="BDE06378.1"/>
    <property type="molecule type" value="Genomic_DNA"/>
</dbReference>
<dbReference type="GO" id="GO:0016829">
    <property type="term" value="F:lyase activity"/>
    <property type="evidence" value="ECO:0007669"/>
    <property type="project" value="UniProtKB-KW"/>
</dbReference>
<keyword evidence="3" id="KW-0227">DNA damage</keyword>
<evidence type="ECO:0000256" key="5">
    <source>
        <dbReference type="ARBA" id="ARBA00023124"/>
    </source>
</evidence>
<evidence type="ECO:0000313" key="10">
    <source>
        <dbReference type="Proteomes" id="UP001317532"/>
    </source>
</evidence>
<dbReference type="KEGG" id="vab:WPS_16540"/>
<dbReference type="GO" id="GO:0008233">
    <property type="term" value="F:peptidase activity"/>
    <property type="evidence" value="ECO:0007669"/>
    <property type="project" value="UniProtKB-KW"/>
</dbReference>
<proteinExistence type="inferred from homology"/>
<evidence type="ECO:0000256" key="2">
    <source>
        <dbReference type="ARBA" id="ARBA00022670"/>
    </source>
</evidence>
<evidence type="ECO:0000256" key="4">
    <source>
        <dbReference type="ARBA" id="ARBA00022801"/>
    </source>
</evidence>
<dbReference type="GO" id="GO:0106300">
    <property type="term" value="P:protein-DNA covalent cross-linking repair"/>
    <property type="evidence" value="ECO:0007669"/>
    <property type="project" value="InterPro"/>
</dbReference>
<evidence type="ECO:0000256" key="7">
    <source>
        <dbReference type="ARBA" id="ARBA00023239"/>
    </source>
</evidence>